<feature type="transmembrane region" description="Helical" evidence="10">
    <location>
        <begin position="141"/>
        <end position="161"/>
    </location>
</feature>
<feature type="transmembrane region" description="Helical" evidence="10">
    <location>
        <begin position="53"/>
        <end position="76"/>
    </location>
</feature>
<organism evidence="11 12">
    <name type="scientific">Candidatus Lachnoclostridium pullistercoris</name>
    <dbReference type="NCBI Taxonomy" id="2838632"/>
    <lineage>
        <taxon>Bacteria</taxon>
        <taxon>Bacillati</taxon>
        <taxon>Bacillota</taxon>
        <taxon>Clostridia</taxon>
        <taxon>Lachnospirales</taxon>
        <taxon>Lachnospiraceae</taxon>
    </lineage>
</organism>
<feature type="transmembrane region" description="Helical" evidence="10">
    <location>
        <begin position="173"/>
        <end position="192"/>
    </location>
</feature>
<evidence type="ECO:0000256" key="9">
    <source>
        <dbReference type="ARBA" id="ARBA00023251"/>
    </source>
</evidence>
<dbReference type="GO" id="GO:0015297">
    <property type="term" value="F:antiporter activity"/>
    <property type="evidence" value="ECO:0007669"/>
    <property type="project" value="InterPro"/>
</dbReference>
<dbReference type="PIRSF" id="PIRSF006603">
    <property type="entry name" value="DinF"/>
    <property type="match status" value="1"/>
</dbReference>
<feature type="transmembrane region" description="Helical" evidence="10">
    <location>
        <begin position="97"/>
        <end position="121"/>
    </location>
</feature>
<keyword evidence="4" id="KW-0813">Transport</keyword>
<keyword evidence="7 10" id="KW-1133">Transmembrane helix</keyword>
<dbReference type="CDD" id="cd13143">
    <property type="entry name" value="MATE_MepA_like"/>
    <property type="match status" value="1"/>
</dbReference>
<dbReference type="Pfam" id="PF01554">
    <property type="entry name" value="MatE"/>
    <property type="match status" value="2"/>
</dbReference>
<dbReference type="EMBL" id="DWWL01000002">
    <property type="protein sequence ID" value="HJC46462.1"/>
    <property type="molecule type" value="Genomic_DNA"/>
</dbReference>
<comment type="subcellular location">
    <subcellularLocation>
        <location evidence="1">Cell membrane</location>
        <topology evidence="1">Multi-pass membrane protein</topology>
    </subcellularLocation>
</comment>
<evidence type="ECO:0000256" key="3">
    <source>
        <dbReference type="ARBA" id="ARBA00022106"/>
    </source>
</evidence>
<dbReference type="GO" id="GO:0046677">
    <property type="term" value="P:response to antibiotic"/>
    <property type="evidence" value="ECO:0007669"/>
    <property type="project" value="UniProtKB-KW"/>
</dbReference>
<keyword evidence="6 10" id="KW-0812">Transmembrane</keyword>
<dbReference type="GO" id="GO:0042910">
    <property type="term" value="F:xenobiotic transmembrane transporter activity"/>
    <property type="evidence" value="ECO:0007669"/>
    <property type="project" value="InterPro"/>
</dbReference>
<evidence type="ECO:0000256" key="5">
    <source>
        <dbReference type="ARBA" id="ARBA00022475"/>
    </source>
</evidence>
<comment type="similarity">
    <text evidence="2">Belongs to the multi antimicrobial extrusion (MATE) (TC 2.A.66.1) family. MepA subfamily.</text>
</comment>
<dbReference type="GO" id="GO:0005886">
    <property type="term" value="C:plasma membrane"/>
    <property type="evidence" value="ECO:0007669"/>
    <property type="project" value="UniProtKB-SubCell"/>
</dbReference>
<comment type="caution">
    <text evidence="11">The sequence shown here is derived from an EMBL/GenBank/DDBJ whole genome shotgun (WGS) entry which is preliminary data.</text>
</comment>
<evidence type="ECO:0000256" key="8">
    <source>
        <dbReference type="ARBA" id="ARBA00023136"/>
    </source>
</evidence>
<dbReference type="NCBIfam" id="TIGR00797">
    <property type="entry name" value="matE"/>
    <property type="match status" value="1"/>
</dbReference>
<feature type="transmembrane region" description="Helical" evidence="10">
    <location>
        <begin position="198"/>
        <end position="218"/>
    </location>
</feature>
<dbReference type="InterPro" id="IPR048279">
    <property type="entry name" value="MdtK-like"/>
</dbReference>
<keyword evidence="5" id="KW-1003">Cell membrane</keyword>
<feature type="transmembrane region" description="Helical" evidence="10">
    <location>
        <begin position="322"/>
        <end position="341"/>
    </location>
</feature>
<feature type="transmembrane region" description="Helical" evidence="10">
    <location>
        <begin position="356"/>
        <end position="378"/>
    </location>
</feature>
<evidence type="ECO:0000313" key="12">
    <source>
        <dbReference type="Proteomes" id="UP000823883"/>
    </source>
</evidence>
<evidence type="ECO:0000256" key="4">
    <source>
        <dbReference type="ARBA" id="ARBA00022448"/>
    </source>
</evidence>
<evidence type="ECO:0000256" key="6">
    <source>
        <dbReference type="ARBA" id="ARBA00022692"/>
    </source>
</evidence>
<evidence type="ECO:0000313" key="11">
    <source>
        <dbReference type="EMBL" id="HJC46462.1"/>
    </source>
</evidence>
<evidence type="ECO:0000256" key="10">
    <source>
        <dbReference type="SAM" id="Phobius"/>
    </source>
</evidence>
<dbReference type="AlphaFoldDB" id="A0A9D2PAL1"/>
<feature type="transmembrane region" description="Helical" evidence="10">
    <location>
        <begin position="239"/>
        <end position="264"/>
    </location>
</feature>
<gene>
    <name evidence="11" type="ORF">IAA04_00210</name>
</gene>
<reference evidence="11" key="1">
    <citation type="journal article" date="2021" name="PeerJ">
        <title>Extensive microbial diversity within the chicken gut microbiome revealed by metagenomics and culture.</title>
        <authorList>
            <person name="Gilroy R."/>
            <person name="Ravi A."/>
            <person name="Getino M."/>
            <person name="Pursley I."/>
            <person name="Horton D.L."/>
            <person name="Alikhan N.F."/>
            <person name="Baker D."/>
            <person name="Gharbi K."/>
            <person name="Hall N."/>
            <person name="Watson M."/>
            <person name="Adriaenssens E.M."/>
            <person name="Foster-Nyarko E."/>
            <person name="Jarju S."/>
            <person name="Secka A."/>
            <person name="Antonio M."/>
            <person name="Oren A."/>
            <person name="Chaudhuri R.R."/>
            <person name="La Ragione R."/>
            <person name="Hildebrand F."/>
            <person name="Pallen M.J."/>
        </authorList>
    </citation>
    <scope>NUCLEOTIDE SEQUENCE</scope>
    <source>
        <strain evidence="11">CHK183-5548</strain>
    </source>
</reference>
<evidence type="ECO:0000256" key="1">
    <source>
        <dbReference type="ARBA" id="ARBA00004651"/>
    </source>
</evidence>
<dbReference type="PANTHER" id="PTHR43823:SF3">
    <property type="entry name" value="MULTIDRUG EXPORT PROTEIN MEPA"/>
    <property type="match status" value="1"/>
</dbReference>
<name>A0A9D2PAL1_9FIRM</name>
<proteinExistence type="inferred from homology"/>
<dbReference type="PANTHER" id="PTHR43823">
    <property type="entry name" value="SPORULATION PROTEIN YKVU"/>
    <property type="match status" value="1"/>
</dbReference>
<evidence type="ECO:0000256" key="2">
    <source>
        <dbReference type="ARBA" id="ARBA00008417"/>
    </source>
</evidence>
<evidence type="ECO:0000256" key="7">
    <source>
        <dbReference type="ARBA" id="ARBA00022989"/>
    </source>
</evidence>
<sequence>MERQQGYEHELMSSMNVPRAVAVMAVPSVISSLVTVLYNMADTFFVGQTGDPLQVAAVSLTNPIFILMMAFANMFGMGGSTVLSMAMGEKNEKRVRAASSFVTYASVLVGLVFAALLILFMDPILGVFGADAETYEFARGYTIHIAWGAPFIIWSAAASFIVRAEGASREAMVGSMIGTIANIVLDPIFISVLGQGTAGAAIATSLGNIMASVYYLWYFLRKSHMLSISWKDFTWKNGILTRICSTGLPTAIFSALMSVSTIVLNQMLVVYGNAPVAAIGIVFKANMFITFLQMGLANGVQPLLGYNYGSGDGKRFRAVESFTKRTCLAVGILATLLYFVLREPIIRLFINDDEVVAYGVEMLTAYMLSGPVIGFLFVNMNSLQSVGHALEATVLSVLRQGVLLIPLLYLLQAMFGLTGVIFGQSVTDYAAVILSAVLWSRVRAGLPGGKDAGRAADSAGSGTVSA</sequence>
<keyword evidence="9" id="KW-0046">Antibiotic resistance</keyword>
<protein>
    <recommendedName>
        <fullName evidence="3">Multidrug export protein MepA</fullName>
    </recommendedName>
</protein>
<dbReference type="InterPro" id="IPR045070">
    <property type="entry name" value="MATE_MepA-like"/>
</dbReference>
<dbReference type="InterPro" id="IPR002528">
    <property type="entry name" value="MATE_fam"/>
</dbReference>
<feature type="transmembrane region" description="Helical" evidence="10">
    <location>
        <begin position="21"/>
        <end position="41"/>
    </location>
</feature>
<feature type="transmembrane region" description="Helical" evidence="10">
    <location>
        <begin position="270"/>
        <end position="292"/>
    </location>
</feature>
<reference evidence="11" key="2">
    <citation type="submission" date="2021-04" db="EMBL/GenBank/DDBJ databases">
        <authorList>
            <person name="Gilroy R."/>
        </authorList>
    </citation>
    <scope>NUCLEOTIDE SEQUENCE</scope>
    <source>
        <strain evidence="11">CHK183-5548</strain>
    </source>
</reference>
<keyword evidence="8 10" id="KW-0472">Membrane</keyword>
<dbReference type="InterPro" id="IPR051327">
    <property type="entry name" value="MATE_MepA_subfamily"/>
</dbReference>
<accession>A0A9D2PAL1</accession>
<dbReference type="Proteomes" id="UP000823883">
    <property type="component" value="Unassembled WGS sequence"/>
</dbReference>